<dbReference type="InterPro" id="IPR031316">
    <property type="entry name" value="FlgM_C"/>
</dbReference>
<dbReference type="GO" id="GO:0045892">
    <property type="term" value="P:negative regulation of DNA-templated transcription"/>
    <property type="evidence" value="ECO:0007669"/>
    <property type="project" value="InterPro"/>
</dbReference>
<dbReference type="Proteomes" id="UP000301751">
    <property type="component" value="Unassembled WGS sequence"/>
</dbReference>
<dbReference type="InterPro" id="IPR035890">
    <property type="entry name" value="Anti-sigma-28_factor_FlgM_sf"/>
</dbReference>
<accession>A0A480B1D0</accession>
<comment type="similarity">
    <text evidence="1">Belongs to the FlgM family.</text>
</comment>
<evidence type="ECO:0000256" key="8">
    <source>
        <dbReference type="ARBA" id="ARBA00030117"/>
    </source>
</evidence>
<keyword evidence="12" id="KW-1185">Reference proteome</keyword>
<dbReference type="AlphaFoldDB" id="A0A480B1D0"/>
<sequence>MKIGHLENNAATPAVNERKPGPAATPAPAAGSGVEPSAQVALSPTVSQLAAGSQEGVFDADKVQRISEAIRDGKFSVNADAIADKLIANAQELLGAVGKR</sequence>
<comment type="function">
    <text evidence="7">Responsible for the coupling of flagellin expression to flagellar assembly by preventing expression of the flagellin genes when a component of the middle class of proteins is defective. It negatively regulates flagellar genes by inhibiting the activity of FliA by directly binding to FliA.</text>
</comment>
<comment type="caution">
    <text evidence="11">The sequence shown here is derived from an EMBL/GenBank/DDBJ whole genome shotgun (WGS) entry which is preliminary data.</text>
</comment>
<evidence type="ECO:0000256" key="3">
    <source>
        <dbReference type="ARBA" id="ARBA00022491"/>
    </source>
</evidence>
<dbReference type="EMBL" id="BJCL01000012">
    <property type="protein sequence ID" value="GCL64878.1"/>
    <property type="molecule type" value="Genomic_DNA"/>
</dbReference>
<evidence type="ECO:0000256" key="5">
    <source>
        <dbReference type="ARBA" id="ARBA00023015"/>
    </source>
</evidence>
<gene>
    <name evidence="11" type="ORF">AQPW35_39590</name>
</gene>
<dbReference type="GO" id="GO:0044781">
    <property type="term" value="P:bacterial-type flagellum organization"/>
    <property type="evidence" value="ECO:0007669"/>
    <property type="project" value="UniProtKB-KW"/>
</dbReference>
<evidence type="ECO:0000256" key="9">
    <source>
        <dbReference type="SAM" id="MobiDB-lite"/>
    </source>
</evidence>
<keyword evidence="3" id="KW-0678">Repressor</keyword>
<evidence type="ECO:0000259" key="10">
    <source>
        <dbReference type="Pfam" id="PF04316"/>
    </source>
</evidence>
<evidence type="ECO:0000313" key="11">
    <source>
        <dbReference type="EMBL" id="GCL64878.1"/>
    </source>
</evidence>
<dbReference type="NCBIfam" id="TIGR03824">
    <property type="entry name" value="FlgM_jcvi"/>
    <property type="match status" value="1"/>
</dbReference>
<proteinExistence type="inferred from homology"/>
<organism evidence="11 12">
    <name type="scientific">Pseudaquabacterium pictum</name>
    <dbReference type="NCBI Taxonomy" id="2315236"/>
    <lineage>
        <taxon>Bacteria</taxon>
        <taxon>Pseudomonadati</taxon>
        <taxon>Pseudomonadota</taxon>
        <taxon>Betaproteobacteria</taxon>
        <taxon>Burkholderiales</taxon>
        <taxon>Sphaerotilaceae</taxon>
        <taxon>Pseudaquabacterium</taxon>
    </lineage>
</organism>
<evidence type="ECO:0000256" key="6">
    <source>
        <dbReference type="ARBA" id="ARBA00023163"/>
    </source>
</evidence>
<dbReference type="OrthoDB" id="5298032at2"/>
<evidence type="ECO:0000256" key="7">
    <source>
        <dbReference type="ARBA" id="ARBA00024739"/>
    </source>
</evidence>
<protein>
    <recommendedName>
        <fullName evidence="2">Negative regulator of flagellin synthesis</fullName>
    </recommendedName>
    <alternativeName>
        <fullName evidence="8">Anti-sigma-28 factor</fullName>
    </alternativeName>
</protein>
<evidence type="ECO:0000256" key="1">
    <source>
        <dbReference type="ARBA" id="ARBA00005322"/>
    </source>
</evidence>
<keyword evidence="4" id="KW-1005">Bacterial flagellum biogenesis</keyword>
<dbReference type="RefSeq" id="WP_137734603.1">
    <property type="nucleotide sequence ID" value="NZ_BJCL01000012.1"/>
</dbReference>
<feature type="region of interest" description="Disordered" evidence="9">
    <location>
        <begin position="1"/>
        <end position="39"/>
    </location>
</feature>
<dbReference type="SUPFAM" id="SSF101498">
    <property type="entry name" value="Anti-sigma factor FlgM"/>
    <property type="match status" value="1"/>
</dbReference>
<dbReference type="InterPro" id="IPR007412">
    <property type="entry name" value="FlgM"/>
</dbReference>
<keyword evidence="6" id="KW-0804">Transcription</keyword>
<feature type="domain" description="Anti-sigma-28 factor FlgM C-terminal" evidence="10">
    <location>
        <begin position="39"/>
        <end position="87"/>
    </location>
</feature>
<feature type="compositionally biased region" description="Low complexity" evidence="9">
    <location>
        <begin position="21"/>
        <end position="31"/>
    </location>
</feature>
<evidence type="ECO:0000313" key="12">
    <source>
        <dbReference type="Proteomes" id="UP000301751"/>
    </source>
</evidence>
<reference evidence="12" key="1">
    <citation type="submission" date="2019-03" db="EMBL/GenBank/DDBJ databases">
        <title>Aquabacterium pictum sp.nov., the first bacteriochlorophyll a-containing freshwater bacterium in the genus Aquabacterium of the class Betaproteobacteria.</title>
        <authorList>
            <person name="Hirose S."/>
            <person name="Tank M."/>
            <person name="Hara E."/>
            <person name="Tamaki H."/>
            <person name="Takaichi S."/>
            <person name="Haruta S."/>
            <person name="Hanada S."/>
        </authorList>
    </citation>
    <scope>NUCLEOTIDE SEQUENCE [LARGE SCALE GENOMIC DNA]</scope>
    <source>
        <strain evidence="12">W35</strain>
    </source>
</reference>
<evidence type="ECO:0000256" key="2">
    <source>
        <dbReference type="ARBA" id="ARBA00017823"/>
    </source>
</evidence>
<keyword evidence="5" id="KW-0805">Transcription regulation</keyword>
<dbReference type="Pfam" id="PF04316">
    <property type="entry name" value="FlgM"/>
    <property type="match status" value="1"/>
</dbReference>
<evidence type="ECO:0000256" key="4">
    <source>
        <dbReference type="ARBA" id="ARBA00022795"/>
    </source>
</evidence>
<name>A0A480B1D0_9BURK</name>